<dbReference type="Pfam" id="PF19443">
    <property type="entry name" value="DAHL"/>
    <property type="match status" value="1"/>
</dbReference>
<dbReference type="InterPro" id="IPR052016">
    <property type="entry name" value="Bact_Sigma-Reg"/>
</dbReference>
<keyword evidence="3" id="KW-1133">Transmembrane helix</keyword>
<evidence type="ECO:0000259" key="4">
    <source>
        <dbReference type="SMART" id="SM00331"/>
    </source>
</evidence>
<dbReference type="InterPro" id="IPR001932">
    <property type="entry name" value="PPM-type_phosphatase-like_dom"/>
</dbReference>
<dbReference type="EMBL" id="LXQD01000014">
    <property type="protein sequence ID" value="RCJ42052.1"/>
    <property type="molecule type" value="Genomic_DNA"/>
</dbReference>
<dbReference type="PANTHER" id="PTHR43156">
    <property type="entry name" value="STAGE II SPORULATION PROTEIN E-RELATED"/>
    <property type="match status" value="1"/>
</dbReference>
<comment type="caution">
    <text evidence="5">The sequence shown here is derived from an EMBL/GenBank/DDBJ whole genome shotgun (WGS) entry which is preliminary data.</text>
</comment>
<keyword evidence="6" id="KW-1185">Reference proteome</keyword>
<evidence type="ECO:0000313" key="5">
    <source>
        <dbReference type="EMBL" id="RCJ42052.1"/>
    </source>
</evidence>
<dbReference type="GO" id="GO:0016791">
    <property type="term" value="F:phosphatase activity"/>
    <property type="evidence" value="ECO:0007669"/>
    <property type="project" value="TreeGrafter"/>
</dbReference>
<evidence type="ECO:0000256" key="3">
    <source>
        <dbReference type="SAM" id="Phobius"/>
    </source>
</evidence>
<dbReference type="AlphaFoldDB" id="A0A367S3Q7"/>
<evidence type="ECO:0000256" key="2">
    <source>
        <dbReference type="SAM" id="Coils"/>
    </source>
</evidence>
<dbReference type="SMART" id="SM00331">
    <property type="entry name" value="PP2C_SIG"/>
    <property type="match status" value="1"/>
</dbReference>
<feature type="domain" description="PPM-type phosphatase" evidence="4">
    <location>
        <begin position="324"/>
        <end position="544"/>
    </location>
</feature>
<accession>A0A367S3Q7</accession>
<dbReference type="Pfam" id="PF07228">
    <property type="entry name" value="SpoIIE"/>
    <property type="match status" value="1"/>
</dbReference>
<evidence type="ECO:0000313" key="6">
    <source>
        <dbReference type="Proteomes" id="UP000252107"/>
    </source>
</evidence>
<dbReference type="Proteomes" id="UP000252107">
    <property type="component" value="Unassembled WGS sequence"/>
</dbReference>
<feature type="transmembrane region" description="Helical" evidence="3">
    <location>
        <begin position="258"/>
        <end position="276"/>
    </location>
</feature>
<sequence length="545" mass="62302">MKYVQLQRVFVALAAILILVVLISKSLSINFYQHQKYRSAIVELQEKDATFNQHILKFRYELFNSYDSLVDSISSQKTIQKQMQKFPSFIDAKDKRRINQILANQAELLEQKENLSEQFKSQNAILKNSLRYLPTLIAEIKGTNSDQKWFVPLKTTLNNLLYDVLLYNLTANEDVKPLIKIQINKLSQIKDQYKISENQFSINLIISHTMVILNNKPQVDELTNQILNIPIAQQAKTLETVYDDSYQKAIKTANIYRLFTYGWSLVLFSGISYLFIKKFSEANYKITVLNQRLKAENLRMSAELEITSQLQRMLLPNERELSQIPGLEIAGFMEPADKVGGDYYDVLANNGAAKIGIGDVTGHGLESVVLMLMVQTAIRTLQESNETDPVKFIDVLNRTIYKNVERINTDKNLTLALLDYYQGQLNISGQHEEMVIVRASGEVERVDTMDLGFPIGLDSEIADFIAQKQVQLHSGDVAVLYTDGITEAEDINGVQYGMERLCNMVKYYRQSSAIEINEAVIRDLRQYIGAQKVFDDITLLILKQK</sequence>
<keyword evidence="1" id="KW-0378">Hydrolase</keyword>
<dbReference type="InterPro" id="IPR036457">
    <property type="entry name" value="PPM-type-like_dom_sf"/>
</dbReference>
<evidence type="ECO:0000256" key="1">
    <source>
        <dbReference type="ARBA" id="ARBA00022801"/>
    </source>
</evidence>
<organism evidence="5 6">
    <name type="scientific">Nostoc minutum NIES-26</name>
    <dbReference type="NCBI Taxonomy" id="1844469"/>
    <lineage>
        <taxon>Bacteria</taxon>
        <taxon>Bacillati</taxon>
        <taxon>Cyanobacteriota</taxon>
        <taxon>Cyanophyceae</taxon>
        <taxon>Nostocales</taxon>
        <taxon>Nostocaceae</taxon>
        <taxon>Nostoc</taxon>
    </lineage>
</organism>
<proteinExistence type="predicted"/>
<keyword evidence="3" id="KW-0812">Transmembrane</keyword>
<protein>
    <recommendedName>
        <fullName evidence="4">PPM-type phosphatase domain-containing protein</fullName>
    </recommendedName>
</protein>
<feature type="coiled-coil region" evidence="2">
    <location>
        <begin position="92"/>
        <end position="129"/>
    </location>
</feature>
<gene>
    <name evidence="5" type="ORF">A6770_35350</name>
</gene>
<keyword evidence="2" id="KW-0175">Coiled coil</keyword>
<dbReference type="InterPro" id="IPR045812">
    <property type="entry name" value="DAHL"/>
</dbReference>
<keyword evidence="3" id="KW-0472">Membrane</keyword>
<reference evidence="5" key="1">
    <citation type="submission" date="2016-04" db="EMBL/GenBank/DDBJ databases">
        <authorList>
            <person name="Tabuchi Yagui T.R."/>
        </authorList>
    </citation>
    <scope>NUCLEOTIDE SEQUENCE [LARGE SCALE GENOMIC DNA]</scope>
    <source>
        <strain evidence="5">NIES-26</strain>
    </source>
</reference>
<dbReference type="Gene3D" id="3.60.40.10">
    <property type="entry name" value="PPM-type phosphatase domain"/>
    <property type="match status" value="1"/>
</dbReference>
<name>A0A367S3Q7_9NOSO</name>
<dbReference type="PANTHER" id="PTHR43156:SF2">
    <property type="entry name" value="STAGE II SPORULATION PROTEIN E"/>
    <property type="match status" value="1"/>
</dbReference>